<accession>A0AAD2D8N0</accession>
<organism evidence="1 2">
    <name type="scientific">Euplotes crassus</name>
    <dbReference type="NCBI Taxonomy" id="5936"/>
    <lineage>
        <taxon>Eukaryota</taxon>
        <taxon>Sar</taxon>
        <taxon>Alveolata</taxon>
        <taxon>Ciliophora</taxon>
        <taxon>Intramacronucleata</taxon>
        <taxon>Spirotrichea</taxon>
        <taxon>Hypotrichia</taxon>
        <taxon>Euplotida</taxon>
        <taxon>Euplotidae</taxon>
        <taxon>Moneuplotes</taxon>
    </lineage>
</organism>
<comment type="caution">
    <text evidence="1">The sequence shown here is derived from an EMBL/GenBank/DDBJ whole genome shotgun (WGS) entry which is preliminary data.</text>
</comment>
<keyword evidence="2" id="KW-1185">Reference proteome</keyword>
<evidence type="ECO:0000313" key="2">
    <source>
        <dbReference type="Proteomes" id="UP001295684"/>
    </source>
</evidence>
<dbReference type="Proteomes" id="UP001295684">
    <property type="component" value="Unassembled WGS sequence"/>
</dbReference>
<proteinExistence type="predicted"/>
<name>A0AAD2D8N0_EUPCR</name>
<reference evidence="1" key="1">
    <citation type="submission" date="2023-07" db="EMBL/GenBank/DDBJ databases">
        <authorList>
            <consortium name="AG Swart"/>
            <person name="Singh M."/>
            <person name="Singh A."/>
            <person name="Seah K."/>
            <person name="Emmerich C."/>
        </authorList>
    </citation>
    <scope>NUCLEOTIDE SEQUENCE</scope>
    <source>
        <strain evidence="1">DP1</strain>
    </source>
</reference>
<sequence length="190" mass="22274">MESSKEPMYCEQQNLPILDADPMRNLRRKEFKIIDQETELIDRYSIYFRRRSECICLNANNLCTQILLKELTSLNIKHLEAESIDFTISLNSNFKVYDKFIQKLSPMKSDNLEILSSWIYPDIQPLNVSKHFKIFCPTLCFVTKVFCLHTCLLNTKDIAKIILCCRSIETIFFAKCKISSKMIASRGFLY</sequence>
<gene>
    <name evidence="1" type="ORF">ECRASSUSDP1_LOCUS25135</name>
</gene>
<evidence type="ECO:0000313" key="1">
    <source>
        <dbReference type="EMBL" id="CAI2383630.1"/>
    </source>
</evidence>
<dbReference type="AlphaFoldDB" id="A0AAD2D8N0"/>
<dbReference type="EMBL" id="CAMPGE010025921">
    <property type="protein sequence ID" value="CAI2383630.1"/>
    <property type="molecule type" value="Genomic_DNA"/>
</dbReference>
<protein>
    <submittedName>
        <fullName evidence="1">Uncharacterized protein</fullName>
    </submittedName>
</protein>